<keyword evidence="4 6" id="KW-0067">ATP-binding</keyword>
<gene>
    <name evidence="6" type="ORF">QUV98_00080</name>
</gene>
<keyword evidence="3" id="KW-0547">Nucleotide-binding</keyword>
<dbReference type="Pfam" id="PF00005">
    <property type="entry name" value="ABC_tran"/>
    <property type="match status" value="1"/>
</dbReference>
<dbReference type="PANTHER" id="PTHR42711:SF5">
    <property type="entry name" value="ABC TRANSPORTER ATP-BINDING PROTEIN NATA"/>
    <property type="match status" value="1"/>
</dbReference>
<organism evidence="6 7">
    <name type="scientific">Massilimicrobiota timonensis</name>
    <dbReference type="NCBI Taxonomy" id="1776392"/>
    <lineage>
        <taxon>Bacteria</taxon>
        <taxon>Bacillati</taxon>
        <taxon>Bacillota</taxon>
        <taxon>Erysipelotrichia</taxon>
        <taxon>Erysipelotrichales</taxon>
        <taxon>Erysipelotrichaceae</taxon>
        <taxon>Massilimicrobiota</taxon>
    </lineage>
</organism>
<dbReference type="InterPro" id="IPR003439">
    <property type="entry name" value="ABC_transporter-like_ATP-bd"/>
</dbReference>
<dbReference type="Gene3D" id="3.40.50.300">
    <property type="entry name" value="P-loop containing nucleotide triphosphate hydrolases"/>
    <property type="match status" value="1"/>
</dbReference>
<comment type="similarity">
    <text evidence="1">Belongs to the ABC transporter superfamily.</text>
</comment>
<dbReference type="RefSeq" id="WP_206080568.1">
    <property type="nucleotide sequence ID" value="NZ_JAUDCK010000001.1"/>
</dbReference>
<evidence type="ECO:0000313" key="6">
    <source>
        <dbReference type="EMBL" id="MDM8194724.1"/>
    </source>
</evidence>
<evidence type="ECO:0000256" key="1">
    <source>
        <dbReference type="ARBA" id="ARBA00005417"/>
    </source>
</evidence>
<dbReference type="SMART" id="SM00382">
    <property type="entry name" value="AAA"/>
    <property type="match status" value="1"/>
</dbReference>
<dbReference type="InterPro" id="IPR050763">
    <property type="entry name" value="ABC_transporter_ATP-binding"/>
</dbReference>
<dbReference type="SUPFAM" id="SSF52540">
    <property type="entry name" value="P-loop containing nucleoside triphosphate hydrolases"/>
    <property type="match status" value="1"/>
</dbReference>
<evidence type="ECO:0000256" key="4">
    <source>
        <dbReference type="ARBA" id="ARBA00022840"/>
    </source>
</evidence>
<feature type="domain" description="ABC transporter" evidence="5">
    <location>
        <begin position="4"/>
        <end position="234"/>
    </location>
</feature>
<dbReference type="PANTHER" id="PTHR42711">
    <property type="entry name" value="ABC TRANSPORTER ATP-BINDING PROTEIN"/>
    <property type="match status" value="1"/>
</dbReference>
<dbReference type="Proteomes" id="UP001529275">
    <property type="component" value="Unassembled WGS sequence"/>
</dbReference>
<dbReference type="InterPro" id="IPR027417">
    <property type="entry name" value="P-loop_NTPase"/>
</dbReference>
<reference evidence="7" key="1">
    <citation type="submission" date="2023-06" db="EMBL/GenBank/DDBJ databases">
        <title>Identification and characterization of horizontal gene transfer across gut microbiota members of farm animals based on homology search.</title>
        <authorList>
            <person name="Zeman M."/>
            <person name="Kubasova T."/>
            <person name="Jahodarova E."/>
            <person name="Nykrynova M."/>
            <person name="Rychlik I."/>
        </authorList>
    </citation>
    <scope>NUCLEOTIDE SEQUENCE [LARGE SCALE GENOMIC DNA]</scope>
    <source>
        <strain evidence="7">ET341</strain>
    </source>
</reference>
<keyword evidence="2" id="KW-0813">Transport</keyword>
<evidence type="ECO:0000256" key="3">
    <source>
        <dbReference type="ARBA" id="ARBA00022741"/>
    </source>
</evidence>
<name>A0ABT7UEZ7_9FIRM</name>
<comment type="caution">
    <text evidence="6">The sequence shown here is derived from an EMBL/GenBank/DDBJ whole genome shotgun (WGS) entry which is preliminary data.</text>
</comment>
<keyword evidence="7" id="KW-1185">Reference proteome</keyword>
<evidence type="ECO:0000313" key="7">
    <source>
        <dbReference type="Proteomes" id="UP001529275"/>
    </source>
</evidence>
<dbReference type="GO" id="GO:0005524">
    <property type="term" value="F:ATP binding"/>
    <property type="evidence" value="ECO:0007669"/>
    <property type="project" value="UniProtKB-KW"/>
</dbReference>
<reference evidence="6 7" key="2">
    <citation type="submission" date="2023-06" db="EMBL/GenBank/DDBJ databases">
        <authorList>
            <person name="Zeman M."/>
            <person name="Kubasova T."/>
            <person name="Jahodarova E."/>
            <person name="Nykrynova M."/>
            <person name="Rychlik I."/>
        </authorList>
    </citation>
    <scope>NUCLEOTIDE SEQUENCE [LARGE SCALE GENOMIC DNA]</scope>
    <source>
        <strain evidence="6 7">ET341</strain>
    </source>
</reference>
<accession>A0ABT7UEZ7</accession>
<protein>
    <submittedName>
        <fullName evidence="6">ATP-binding cassette domain-containing protein</fullName>
    </submittedName>
</protein>
<proteinExistence type="inferred from homology"/>
<dbReference type="InterPro" id="IPR003593">
    <property type="entry name" value="AAA+_ATPase"/>
</dbReference>
<evidence type="ECO:0000256" key="2">
    <source>
        <dbReference type="ARBA" id="ARBA00022448"/>
    </source>
</evidence>
<dbReference type="EMBL" id="JAUDCK010000001">
    <property type="protein sequence ID" value="MDM8194724.1"/>
    <property type="molecule type" value="Genomic_DNA"/>
</dbReference>
<dbReference type="PROSITE" id="PS50893">
    <property type="entry name" value="ABC_TRANSPORTER_2"/>
    <property type="match status" value="1"/>
</dbReference>
<evidence type="ECO:0000259" key="5">
    <source>
        <dbReference type="PROSITE" id="PS50893"/>
    </source>
</evidence>
<sequence>MKIIEVKNLKKSFGSIKAVKGIDFQVHQGQLFAFLGCNGAGKSTTIDMLCTFLKPDAGEVWIQGHQLQHEDEEIRKSIGIVFQDGLLDDLLTIEENMKVRAALYGLKGKELQKAINDIMNTMHIEKYAHRLYGTLSGGQKRKCDIARAFIHQPQILFLDEPTTGLDPQTRQEVWNTIYNLQKKYQLTIFLTTHYMEEAMSADYVIIMDEGEIVARGTPFQLRKQYTRDKLTMISNHHFIQEWLKEKNIQYIQNGTEITAFIQNTFEALPILNHCQKYIEDFEVTRGSMDDVFIQITGKELHI</sequence>